<dbReference type="PANTHER" id="PTHR43033:SF1">
    <property type="entry name" value="TRNA(ILE)-LYSIDINE SYNTHASE-RELATED"/>
    <property type="match status" value="1"/>
</dbReference>
<name>A0ABU0BFA6_9HYPH</name>
<comment type="subcellular location">
    <subcellularLocation>
        <location evidence="6">Cytoplasm</location>
    </subcellularLocation>
</comment>
<evidence type="ECO:0000313" key="9">
    <source>
        <dbReference type="Proteomes" id="UP001224682"/>
    </source>
</evidence>
<comment type="function">
    <text evidence="6">Ligates lysine onto the cytidine present at position 34 of the AUA codon-specific tRNA(Ile) that contains the anticodon CAU, in an ATP-dependent manner. Cytidine is converted to lysidine, thus changing the amino acid specificity of the tRNA from methionine to isoleucine.</text>
</comment>
<dbReference type="SUPFAM" id="SSF52402">
    <property type="entry name" value="Adenine nucleotide alpha hydrolases-like"/>
    <property type="match status" value="1"/>
</dbReference>
<evidence type="ECO:0000259" key="7">
    <source>
        <dbReference type="Pfam" id="PF01171"/>
    </source>
</evidence>
<comment type="similarity">
    <text evidence="6">Belongs to the tRNA(Ile)-lysidine synthase family.</text>
</comment>
<keyword evidence="2 6" id="KW-0819">tRNA processing</keyword>
<comment type="caution">
    <text evidence="8">The sequence shown here is derived from an EMBL/GenBank/DDBJ whole genome shotgun (WGS) entry which is preliminary data.</text>
</comment>
<evidence type="ECO:0000256" key="5">
    <source>
        <dbReference type="ARBA" id="ARBA00048539"/>
    </source>
</evidence>
<keyword evidence="9" id="KW-1185">Reference proteome</keyword>
<accession>A0ABU0BFA6</accession>
<dbReference type="InterPro" id="IPR012795">
    <property type="entry name" value="tRNA_Ile_lys_synt_N"/>
</dbReference>
<proteinExistence type="inferred from homology"/>
<keyword evidence="6" id="KW-0963">Cytoplasm</keyword>
<keyword evidence="1 6" id="KW-0436">Ligase</keyword>
<comment type="catalytic activity">
    <reaction evidence="5 6">
        <text>cytidine(34) in tRNA(Ile2) + L-lysine + ATP = lysidine(34) in tRNA(Ile2) + AMP + diphosphate + H(+)</text>
        <dbReference type="Rhea" id="RHEA:43744"/>
        <dbReference type="Rhea" id="RHEA-COMP:10625"/>
        <dbReference type="Rhea" id="RHEA-COMP:10670"/>
        <dbReference type="ChEBI" id="CHEBI:15378"/>
        <dbReference type="ChEBI" id="CHEBI:30616"/>
        <dbReference type="ChEBI" id="CHEBI:32551"/>
        <dbReference type="ChEBI" id="CHEBI:33019"/>
        <dbReference type="ChEBI" id="CHEBI:82748"/>
        <dbReference type="ChEBI" id="CHEBI:83665"/>
        <dbReference type="ChEBI" id="CHEBI:456215"/>
        <dbReference type="EC" id="6.3.4.19"/>
    </reaction>
</comment>
<dbReference type="GO" id="GO:0032267">
    <property type="term" value="F:tRNA(Ile)-lysidine synthase activity"/>
    <property type="evidence" value="ECO:0007669"/>
    <property type="project" value="UniProtKB-EC"/>
</dbReference>
<gene>
    <name evidence="6" type="primary">tilS</name>
    <name evidence="8" type="ORF">J2S75_003004</name>
</gene>
<evidence type="ECO:0000256" key="2">
    <source>
        <dbReference type="ARBA" id="ARBA00022694"/>
    </source>
</evidence>
<dbReference type="PANTHER" id="PTHR43033">
    <property type="entry name" value="TRNA(ILE)-LYSIDINE SYNTHASE-RELATED"/>
    <property type="match status" value="1"/>
</dbReference>
<evidence type="ECO:0000256" key="4">
    <source>
        <dbReference type="ARBA" id="ARBA00022840"/>
    </source>
</evidence>
<dbReference type="InterPro" id="IPR014729">
    <property type="entry name" value="Rossmann-like_a/b/a_fold"/>
</dbReference>
<evidence type="ECO:0000256" key="3">
    <source>
        <dbReference type="ARBA" id="ARBA00022741"/>
    </source>
</evidence>
<evidence type="ECO:0000256" key="1">
    <source>
        <dbReference type="ARBA" id="ARBA00022598"/>
    </source>
</evidence>
<dbReference type="Pfam" id="PF01171">
    <property type="entry name" value="ATP_bind_3"/>
    <property type="match status" value="1"/>
</dbReference>
<feature type="domain" description="tRNA(Ile)-lysidine/2-thiocytidine synthase N-terminal" evidence="7">
    <location>
        <begin position="36"/>
        <end position="217"/>
    </location>
</feature>
<evidence type="ECO:0000256" key="6">
    <source>
        <dbReference type="HAMAP-Rule" id="MF_01161"/>
    </source>
</evidence>
<reference evidence="8 9" key="1">
    <citation type="submission" date="2023-07" db="EMBL/GenBank/DDBJ databases">
        <title>Genomic Encyclopedia of Type Strains, Phase IV (KMG-IV): sequencing the most valuable type-strain genomes for metagenomic binning, comparative biology and taxonomic classification.</title>
        <authorList>
            <person name="Goeker M."/>
        </authorList>
    </citation>
    <scope>NUCLEOTIDE SEQUENCE [LARGE SCALE GENOMIC DNA]</scope>
    <source>
        <strain evidence="8 9">DSM 2457</strain>
    </source>
</reference>
<dbReference type="NCBIfam" id="TIGR02432">
    <property type="entry name" value="lysidine_TilS_N"/>
    <property type="match status" value="1"/>
</dbReference>
<comment type="domain">
    <text evidence="6">The N-terminal region contains the highly conserved SGGXDS motif, predicted to be a P-loop motif involved in ATP binding.</text>
</comment>
<dbReference type="Gene3D" id="3.40.50.620">
    <property type="entry name" value="HUPs"/>
    <property type="match status" value="1"/>
</dbReference>
<feature type="binding site" evidence="6">
    <location>
        <begin position="42"/>
        <end position="47"/>
    </location>
    <ligand>
        <name>ATP</name>
        <dbReference type="ChEBI" id="CHEBI:30616"/>
    </ligand>
</feature>
<dbReference type="EC" id="6.3.4.19" evidence="6"/>
<keyword evidence="4 6" id="KW-0067">ATP-binding</keyword>
<dbReference type="CDD" id="cd01992">
    <property type="entry name" value="TilS_N"/>
    <property type="match status" value="1"/>
</dbReference>
<keyword evidence="3 6" id="KW-0547">Nucleotide-binding</keyword>
<dbReference type="Proteomes" id="UP001224682">
    <property type="component" value="Unassembled WGS sequence"/>
</dbReference>
<dbReference type="RefSeq" id="WP_307020778.1">
    <property type="nucleotide sequence ID" value="NZ_JAUSUI010000006.1"/>
</dbReference>
<protein>
    <recommendedName>
        <fullName evidence="6">tRNA(Ile)-lysidine synthase</fullName>
        <ecNumber evidence="6">6.3.4.19</ecNumber>
    </recommendedName>
    <alternativeName>
        <fullName evidence="6">tRNA(Ile)-2-lysyl-cytidine synthase</fullName>
    </alternativeName>
    <alternativeName>
        <fullName evidence="6">tRNA(Ile)-lysidine synthetase</fullName>
    </alternativeName>
</protein>
<sequence length="350" mass="35928">MSRSAPAADAGPADLALGPRAAELATLFAAFAAHDHVLLAVSGGPDSTALMLLAQRWQVECRPSTQLHVATVDHGLRAESRAEAGAVAALAAQLGLPHNIIELVRPLPATRLQEAARHARYEALTARAHAIGATALATAHTLDDQAETVLFRLLRGSGVSGLAGIPALRPLGGLTLLRPLLRRPKAELVALCRAAGTAFAEDPSNLNPRFARVRLRALLPSLAAEGGDAATLGRLAHRMARADAALEAATDAAAAALGAAPGEEGGLAFPRLGLGALPEEIALRLVGRAIGTVGTGPVELGKLEALMGWIAGLGDQQTGARTLAGAVVRVSRQSIVVARAPERRPLGSLR</sequence>
<dbReference type="EMBL" id="JAUSUI010000006">
    <property type="protein sequence ID" value="MDQ0303968.1"/>
    <property type="molecule type" value="Genomic_DNA"/>
</dbReference>
<organism evidence="8 9">
    <name type="scientific">Ancylobacter polymorphus</name>
    <dbReference type="NCBI Taxonomy" id="223390"/>
    <lineage>
        <taxon>Bacteria</taxon>
        <taxon>Pseudomonadati</taxon>
        <taxon>Pseudomonadota</taxon>
        <taxon>Alphaproteobacteria</taxon>
        <taxon>Hyphomicrobiales</taxon>
        <taxon>Xanthobacteraceae</taxon>
        <taxon>Ancylobacter</taxon>
    </lineage>
</organism>
<dbReference type="InterPro" id="IPR012094">
    <property type="entry name" value="tRNA_Ile_lys_synt"/>
</dbReference>
<evidence type="ECO:0000313" key="8">
    <source>
        <dbReference type="EMBL" id="MDQ0303968.1"/>
    </source>
</evidence>
<dbReference type="InterPro" id="IPR011063">
    <property type="entry name" value="TilS/TtcA_N"/>
</dbReference>
<dbReference type="HAMAP" id="MF_01161">
    <property type="entry name" value="tRNA_Ile_lys_synt"/>
    <property type="match status" value="1"/>
</dbReference>